<dbReference type="RefSeq" id="WP_196992182.1">
    <property type="nucleotide sequence ID" value="NZ_JADWYR010000002.1"/>
</dbReference>
<dbReference type="EMBL" id="JADWYR010000002">
    <property type="protein sequence ID" value="MBG9378128.1"/>
    <property type="molecule type" value="Genomic_DNA"/>
</dbReference>
<gene>
    <name evidence="1" type="ORF">I5907_17960</name>
</gene>
<protein>
    <submittedName>
        <fullName evidence="1">Uncharacterized protein</fullName>
    </submittedName>
</protein>
<evidence type="ECO:0000313" key="1">
    <source>
        <dbReference type="EMBL" id="MBG9378128.1"/>
    </source>
</evidence>
<dbReference type="AlphaFoldDB" id="A0A931MD14"/>
<comment type="caution">
    <text evidence="1">The sequence shown here is derived from an EMBL/GenBank/DDBJ whole genome shotgun (WGS) entry which is preliminary data.</text>
</comment>
<sequence>MISSHKEILITENTLLSDIQSAFNDHYPFLKIEFWQLHNGTVNGQQKPKKIIAEISVKEVAKSQMPAILNIGHKKTIAQIEQEVKSILGLTVQFSRKSGNVWNAITLTDSWTLEDQNDAGKFISSEMSLPPTGS</sequence>
<evidence type="ECO:0000313" key="2">
    <source>
        <dbReference type="Proteomes" id="UP000628448"/>
    </source>
</evidence>
<name>A0A931MD14_9BACT</name>
<accession>A0A931MD14</accession>
<organism evidence="1 2">
    <name type="scientific">Panacibacter microcysteis</name>
    <dbReference type="NCBI Taxonomy" id="2793269"/>
    <lineage>
        <taxon>Bacteria</taxon>
        <taxon>Pseudomonadati</taxon>
        <taxon>Bacteroidota</taxon>
        <taxon>Chitinophagia</taxon>
        <taxon>Chitinophagales</taxon>
        <taxon>Chitinophagaceae</taxon>
        <taxon>Panacibacter</taxon>
    </lineage>
</organism>
<keyword evidence="2" id="KW-1185">Reference proteome</keyword>
<reference evidence="1" key="1">
    <citation type="submission" date="2020-11" db="EMBL/GenBank/DDBJ databases">
        <title>Bacterial whole genome sequence for Panacibacter sp. DH6.</title>
        <authorList>
            <person name="Le V."/>
            <person name="Ko S."/>
            <person name="Ahn C.-Y."/>
            <person name="Oh H.-M."/>
        </authorList>
    </citation>
    <scope>NUCLEOTIDE SEQUENCE</scope>
    <source>
        <strain evidence="1">DH6</strain>
    </source>
</reference>
<dbReference type="Proteomes" id="UP000628448">
    <property type="component" value="Unassembled WGS sequence"/>
</dbReference>
<proteinExistence type="predicted"/>